<evidence type="ECO:0000313" key="3">
    <source>
        <dbReference type="Proteomes" id="UP000520156"/>
    </source>
</evidence>
<evidence type="ECO:0000313" key="2">
    <source>
        <dbReference type="EMBL" id="MBC2650925.1"/>
    </source>
</evidence>
<dbReference type="Gene3D" id="3.40.50.720">
    <property type="entry name" value="NAD(P)-binding Rossmann-like Domain"/>
    <property type="match status" value="1"/>
</dbReference>
<dbReference type="RefSeq" id="WP_185682339.1">
    <property type="nucleotide sequence ID" value="NZ_JACLAU010000003.1"/>
</dbReference>
<name>A0A7X1F5U9_9SPHN</name>
<dbReference type="InterPro" id="IPR045760">
    <property type="entry name" value="DAP_DH_C"/>
</dbReference>
<dbReference type="InterPro" id="IPR036291">
    <property type="entry name" value="NAD(P)-bd_dom_sf"/>
</dbReference>
<dbReference type="AlphaFoldDB" id="A0A7X1F5U9"/>
<sequence>MSKHTSHNRPLRVVQWATGTVGTSALRGIIQHPDLELVGVRVYSDAKAGKDAGDLCGLAPVGIAATQVVPSLLATRPDCVVYMPDRTDVDELCGILASGANVVTTRADFFNPAMMAPELRERVEAACREGNSSLHATGSSPGFVTEALIPPLLSLQRNLDLLTIDEFADCVDTCSDDMLLNIMGFGAPPQVFERTEFTERDTTFGHSLGVVAAAIGLPFDHVEVSSEFAVARSPVQLRETVIDAGTVGGQRHTVTGFCSGRPVLRFRSNWYVTTDLDKAWALRDDGWQITVEGDTPVELTMRFPIGSDPVTRAAIMPNVTAHRPINSIAAVCAAPAGIVTSATLPQIFARLGPAPRR</sequence>
<organism evidence="2 3">
    <name type="scientific">Novosphingobium aerophilum</name>
    <dbReference type="NCBI Taxonomy" id="2839843"/>
    <lineage>
        <taxon>Bacteria</taxon>
        <taxon>Pseudomonadati</taxon>
        <taxon>Pseudomonadota</taxon>
        <taxon>Alphaproteobacteria</taxon>
        <taxon>Sphingomonadales</taxon>
        <taxon>Sphingomonadaceae</taxon>
        <taxon>Novosphingobium</taxon>
    </lineage>
</organism>
<comment type="caution">
    <text evidence="2">The sequence shown here is derived from an EMBL/GenBank/DDBJ whole genome shotgun (WGS) entry which is preliminary data.</text>
</comment>
<dbReference type="Proteomes" id="UP000520156">
    <property type="component" value="Unassembled WGS sequence"/>
</dbReference>
<reference evidence="2 3" key="1">
    <citation type="submission" date="2020-08" db="EMBL/GenBank/DDBJ databases">
        <title>The genome sequence of Novosphingobium flavum 4Y4.</title>
        <authorList>
            <person name="Liu Y."/>
        </authorList>
    </citation>
    <scope>NUCLEOTIDE SEQUENCE [LARGE SCALE GENOMIC DNA]</scope>
    <source>
        <strain evidence="2 3">4Y4</strain>
    </source>
</reference>
<accession>A0A7X1F5U9</accession>
<dbReference type="SUPFAM" id="SSF51735">
    <property type="entry name" value="NAD(P)-binding Rossmann-fold domains"/>
    <property type="match status" value="1"/>
</dbReference>
<dbReference type="CDD" id="cd24146">
    <property type="entry name" value="nat-AmDH_N_like"/>
    <property type="match status" value="1"/>
</dbReference>
<feature type="domain" description="2,4-diaminopentanoate dehydrogenase C-terminal" evidence="1">
    <location>
        <begin position="203"/>
        <end position="349"/>
    </location>
</feature>
<keyword evidence="3" id="KW-1185">Reference proteome</keyword>
<gene>
    <name evidence="2" type="ORF">H7F49_04350</name>
</gene>
<proteinExistence type="predicted"/>
<dbReference type="EMBL" id="JACLAU010000003">
    <property type="protein sequence ID" value="MBC2650925.1"/>
    <property type="molecule type" value="Genomic_DNA"/>
</dbReference>
<evidence type="ECO:0000259" key="1">
    <source>
        <dbReference type="Pfam" id="PF19328"/>
    </source>
</evidence>
<protein>
    <submittedName>
        <fullName evidence="2">Dihydrodipicolinate reductase</fullName>
    </submittedName>
</protein>
<dbReference type="Pfam" id="PF19328">
    <property type="entry name" value="DAP_DH_C"/>
    <property type="match status" value="1"/>
</dbReference>